<dbReference type="InterPro" id="IPR000515">
    <property type="entry name" value="MetI-like"/>
</dbReference>
<comment type="similarity">
    <text evidence="7">Belongs to the binding-protein-dependent transport system permease family.</text>
</comment>
<dbReference type="PANTHER" id="PTHR30151:SF0">
    <property type="entry name" value="ABC TRANSPORTER PERMEASE PROTEIN MJ0413-RELATED"/>
    <property type="match status" value="1"/>
</dbReference>
<keyword evidence="5 7" id="KW-1133">Transmembrane helix</keyword>
<keyword evidence="2 7" id="KW-0813">Transport</keyword>
<feature type="domain" description="ABC transmembrane type-1" evidence="8">
    <location>
        <begin position="50"/>
        <end position="231"/>
    </location>
</feature>
<evidence type="ECO:0000256" key="7">
    <source>
        <dbReference type="RuleBase" id="RU363032"/>
    </source>
</evidence>
<evidence type="ECO:0000256" key="5">
    <source>
        <dbReference type="ARBA" id="ARBA00022989"/>
    </source>
</evidence>
<evidence type="ECO:0000313" key="10">
    <source>
        <dbReference type="Proteomes" id="UP000614200"/>
    </source>
</evidence>
<organism evidence="9 10">
    <name type="scientific">Fusibacter ferrireducens</name>
    <dbReference type="NCBI Taxonomy" id="2785058"/>
    <lineage>
        <taxon>Bacteria</taxon>
        <taxon>Bacillati</taxon>
        <taxon>Bacillota</taxon>
        <taxon>Clostridia</taxon>
        <taxon>Eubacteriales</taxon>
        <taxon>Eubacteriales Family XII. Incertae Sedis</taxon>
        <taxon>Fusibacter</taxon>
    </lineage>
</organism>
<dbReference type="Gene3D" id="1.10.3720.10">
    <property type="entry name" value="MetI-like"/>
    <property type="match status" value="1"/>
</dbReference>
<keyword evidence="3" id="KW-1003">Cell membrane</keyword>
<dbReference type="InterPro" id="IPR035906">
    <property type="entry name" value="MetI-like_sf"/>
</dbReference>
<dbReference type="Proteomes" id="UP000614200">
    <property type="component" value="Unassembled WGS sequence"/>
</dbReference>
<comment type="subcellular location">
    <subcellularLocation>
        <location evidence="1 7">Cell membrane</location>
        <topology evidence="1 7">Multi-pass membrane protein</topology>
    </subcellularLocation>
</comment>
<comment type="caution">
    <text evidence="9">The sequence shown here is derived from an EMBL/GenBank/DDBJ whole genome shotgun (WGS) entry which is preliminary data.</text>
</comment>
<evidence type="ECO:0000256" key="1">
    <source>
        <dbReference type="ARBA" id="ARBA00004651"/>
    </source>
</evidence>
<dbReference type="Pfam" id="PF00528">
    <property type="entry name" value="BPD_transp_1"/>
    <property type="match status" value="1"/>
</dbReference>
<dbReference type="PROSITE" id="PS50928">
    <property type="entry name" value="ABC_TM1"/>
    <property type="match status" value="1"/>
</dbReference>
<evidence type="ECO:0000313" key="9">
    <source>
        <dbReference type="EMBL" id="MBF4691902.1"/>
    </source>
</evidence>
<feature type="transmembrane region" description="Helical" evidence="7">
    <location>
        <begin position="54"/>
        <end position="76"/>
    </location>
</feature>
<evidence type="ECO:0000256" key="6">
    <source>
        <dbReference type="ARBA" id="ARBA00023136"/>
    </source>
</evidence>
<feature type="transmembrane region" description="Helical" evidence="7">
    <location>
        <begin position="88"/>
        <end position="110"/>
    </location>
</feature>
<dbReference type="SUPFAM" id="SSF161098">
    <property type="entry name" value="MetI-like"/>
    <property type="match status" value="1"/>
</dbReference>
<reference evidence="9 10" key="1">
    <citation type="submission" date="2020-11" db="EMBL/GenBank/DDBJ databases">
        <title>Fusibacter basophilias sp. nov.</title>
        <authorList>
            <person name="Qiu D."/>
        </authorList>
    </citation>
    <scope>NUCLEOTIDE SEQUENCE [LARGE SCALE GENOMIC DNA]</scope>
    <source>
        <strain evidence="9 10">Q10-2</strain>
    </source>
</reference>
<gene>
    <name evidence="9" type="ORF">ISU02_02175</name>
</gene>
<dbReference type="EMBL" id="JADKNH010000001">
    <property type="protein sequence ID" value="MBF4691902.1"/>
    <property type="molecule type" value="Genomic_DNA"/>
</dbReference>
<keyword evidence="6 7" id="KW-0472">Membrane</keyword>
<evidence type="ECO:0000256" key="3">
    <source>
        <dbReference type="ARBA" id="ARBA00022475"/>
    </source>
</evidence>
<feature type="transmembrane region" description="Helical" evidence="7">
    <location>
        <begin position="156"/>
        <end position="177"/>
    </location>
</feature>
<keyword evidence="10" id="KW-1185">Reference proteome</keyword>
<protein>
    <submittedName>
        <fullName evidence="9">ABC transporter permease subunit</fullName>
    </submittedName>
</protein>
<evidence type="ECO:0000256" key="4">
    <source>
        <dbReference type="ARBA" id="ARBA00022692"/>
    </source>
</evidence>
<sequence>MKKQPFLYSLILILILWQVSTWVVQKNFLPSPVVTVQYMATHLLLLLKHMSISLYRILVAIVITVFLGSMVGIVTARNEIVDCAMTPLLYTLYPVPKIAFLPLLMLFLGLGDASKITLVALILFFQIVISVRDSVKAIHPSYFISIQSLGATRTQIYRHVILPAILPSLFTSLRISVGTSISVLFFAENFATQYGIGFFIMDSWLKLDYISMFAGIVTISFMGSALFSLLDLFESKLCRWS</sequence>
<feature type="transmembrane region" description="Helical" evidence="7">
    <location>
        <begin position="209"/>
        <end position="233"/>
    </location>
</feature>
<evidence type="ECO:0000256" key="2">
    <source>
        <dbReference type="ARBA" id="ARBA00022448"/>
    </source>
</evidence>
<dbReference type="RefSeq" id="WP_194700132.1">
    <property type="nucleotide sequence ID" value="NZ_JADKNH010000001.1"/>
</dbReference>
<name>A0ABR9ZN49_9FIRM</name>
<feature type="transmembrane region" description="Helical" evidence="7">
    <location>
        <begin position="116"/>
        <end position="135"/>
    </location>
</feature>
<keyword evidence="4 7" id="KW-0812">Transmembrane</keyword>
<evidence type="ECO:0000259" key="8">
    <source>
        <dbReference type="PROSITE" id="PS50928"/>
    </source>
</evidence>
<proteinExistence type="inferred from homology"/>
<dbReference type="CDD" id="cd06261">
    <property type="entry name" value="TM_PBP2"/>
    <property type="match status" value="1"/>
</dbReference>
<dbReference type="PANTHER" id="PTHR30151">
    <property type="entry name" value="ALKANE SULFONATE ABC TRANSPORTER-RELATED, MEMBRANE SUBUNIT"/>
    <property type="match status" value="1"/>
</dbReference>
<accession>A0ABR9ZN49</accession>